<gene>
    <name evidence="1" type="ORF">LDX50_28595</name>
</gene>
<reference evidence="1" key="1">
    <citation type="submission" date="2021-09" db="EMBL/GenBank/DDBJ databases">
        <title>Fulvivirga sp. isolated from coastal sediment.</title>
        <authorList>
            <person name="Yu H."/>
        </authorList>
    </citation>
    <scope>NUCLEOTIDE SEQUENCE</scope>
    <source>
        <strain evidence="1">1062</strain>
    </source>
</reference>
<accession>A0A9X1HV71</accession>
<dbReference type="RefSeq" id="WP_225699728.1">
    <property type="nucleotide sequence ID" value="NZ_JAIXNE010000007.1"/>
</dbReference>
<dbReference type="EMBL" id="JAIXNE010000007">
    <property type="protein sequence ID" value="MCA6078868.1"/>
    <property type="molecule type" value="Genomic_DNA"/>
</dbReference>
<evidence type="ECO:0000313" key="2">
    <source>
        <dbReference type="Proteomes" id="UP001139409"/>
    </source>
</evidence>
<protein>
    <submittedName>
        <fullName evidence="1">Uncharacterized protein</fullName>
    </submittedName>
</protein>
<comment type="caution">
    <text evidence="1">The sequence shown here is derived from an EMBL/GenBank/DDBJ whole genome shotgun (WGS) entry which is preliminary data.</text>
</comment>
<dbReference type="AlphaFoldDB" id="A0A9X1HV71"/>
<proteinExistence type="predicted"/>
<sequence>MRFVCMFVWMVKAHMDFAATVYSRFKHIFDGTCELTRDLDFPVLNLTGSGLRILLIALDSWDRLQPDEDYLAKFLDAHSSERWVILWEDIWHHREAIAESRILSFEGNTLRIHGRKCSVKSISDDRCNEFLDQNHLMGSTSAKYRYGLFYQGELVSVATFGRSVPVSREDTEVQSHELIRFCHKMGYHVSGGLSKLIEHFKRMQKPEDIFTSVDREWSEGSGYARIGFREISRTKPLCFYVDGNYVRHKKVTEGIRICNAGNIRMALTI</sequence>
<evidence type="ECO:0000313" key="1">
    <source>
        <dbReference type="EMBL" id="MCA6078868.1"/>
    </source>
</evidence>
<keyword evidence="2" id="KW-1185">Reference proteome</keyword>
<name>A0A9X1HV71_9BACT</name>
<dbReference type="Proteomes" id="UP001139409">
    <property type="component" value="Unassembled WGS sequence"/>
</dbReference>
<organism evidence="1 2">
    <name type="scientific">Fulvivirga sedimenti</name>
    <dbReference type="NCBI Taxonomy" id="2879465"/>
    <lineage>
        <taxon>Bacteria</taxon>
        <taxon>Pseudomonadati</taxon>
        <taxon>Bacteroidota</taxon>
        <taxon>Cytophagia</taxon>
        <taxon>Cytophagales</taxon>
        <taxon>Fulvivirgaceae</taxon>
        <taxon>Fulvivirga</taxon>
    </lineage>
</organism>